<evidence type="ECO:0000259" key="1">
    <source>
        <dbReference type="Pfam" id="PF00534"/>
    </source>
</evidence>
<dbReference type="GO" id="GO:0016757">
    <property type="term" value="F:glycosyltransferase activity"/>
    <property type="evidence" value="ECO:0007669"/>
    <property type="project" value="InterPro"/>
</dbReference>
<dbReference type="CDD" id="cd03820">
    <property type="entry name" value="GT4_AmsD-like"/>
    <property type="match status" value="1"/>
</dbReference>
<feature type="domain" description="Glycosyltransferase subfamily 4-like N-terminal" evidence="2">
    <location>
        <begin position="13"/>
        <end position="165"/>
    </location>
</feature>
<accession>A0A6S6SIJ3</accession>
<evidence type="ECO:0000259" key="2">
    <source>
        <dbReference type="Pfam" id="PF13439"/>
    </source>
</evidence>
<feature type="domain" description="Glycosyl transferase family 1" evidence="1">
    <location>
        <begin position="169"/>
        <end position="331"/>
    </location>
</feature>
<dbReference type="AlphaFoldDB" id="A0A6S6SIJ3"/>
<dbReference type="InterPro" id="IPR001296">
    <property type="entry name" value="Glyco_trans_1"/>
</dbReference>
<dbReference type="EMBL" id="CACVAY010000014">
    <property type="protein sequence ID" value="CAA6803172.1"/>
    <property type="molecule type" value="Genomic_DNA"/>
</dbReference>
<reference evidence="3" key="1">
    <citation type="submission" date="2020-01" db="EMBL/GenBank/DDBJ databases">
        <authorList>
            <person name="Meier V. D."/>
            <person name="Meier V D."/>
        </authorList>
    </citation>
    <scope>NUCLEOTIDE SEQUENCE</scope>
    <source>
        <strain evidence="3">HLG_WM_MAG_07</strain>
    </source>
</reference>
<evidence type="ECO:0000313" key="3">
    <source>
        <dbReference type="EMBL" id="CAA6803172.1"/>
    </source>
</evidence>
<protein>
    <submittedName>
        <fullName evidence="3">Glycosyl transferase group 1</fullName>
    </submittedName>
</protein>
<dbReference type="Gene3D" id="3.40.50.2000">
    <property type="entry name" value="Glycogen Phosphorylase B"/>
    <property type="match status" value="2"/>
</dbReference>
<organism evidence="3">
    <name type="scientific">uncultured Thiotrichaceae bacterium</name>
    <dbReference type="NCBI Taxonomy" id="298394"/>
    <lineage>
        <taxon>Bacteria</taxon>
        <taxon>Pseudomonadati</taxon>
        <taxon>Pseudomonadota</taxon>
        <taxon>Gammaproteobacteria</taxon>
        <taxon>Thiotrichales</taxon>
        <taxon>Thiotrichaceae</taxon>
        <taxon>environmental samples</taxon>
    </lineage>
</organism>
<dbReference type="GO" id="GO:1901135">
    <property type="term" value="P:carbohydrate derivative metabolic process"/>
    <property type="evidence" value="ECO:0007669"/>
    <property type="project" value="UniProtKB-ARBA"/>
</dbReference>
<name>A0A6S6SIJ3_9GAMM</name>
<dbReference type="SUPFAM" id="SSF53756">
    <property type="entry name" value="UDP-Glycosyltransferase/glycogen phosphorylase"/>
    <property type="match status" value="1"/>
</dbReference>
<dbReference type="Pfam" id="PF13439">
    <property type="entry name" value="Glyco_transf_4"/>
    <property type="match status" value="1"/>
</dbReference>
<proteinExistence type="predicted"/>
<gene>
    <name evidence="3" type="ORF">HELGO_WM30135</name>
</gene>
<keyword evidence="3" id="KW-0808">Transferase</keyword>
<dbReference type="PANTHER" id="PTHR12526">
    <property type="entry name" value="GLYCOSYLTRANSFERASE"/>
    <property type="match status" value="1"/>
</dbReference>
<dbReference type="Pfam" id="PF00534">
    <property type="entry name" value="Glycos_transf_1"/>
    <property type="match status" value="1"/>
</dbReference>
<dbReference type="InterPro" id="IPR028098">
    <property type="entry name" value="Glyco_trans_4-like_N"/>
</dbReference>
<dbReference type="PANTHER" id="PTHR12526:SF630">
    <property type="entry name" value="GLYCOSYLTRANSFERASE"/>
    <property type="match status" value="1"/>
</dbReference>
<sequence>MKIAFVIHSLTQGGAERAVSNLSLAMQHEHDVTIILFDTNKISYPYGGKIHDLNVHASSSKAMKIINIFKRASLLKKLYKQEQFDLVFAFLESAGYPSTLAYKDTIVSVRDNPSSLPKIYQPFLSRIYPRAKKVVACAKAIEEILIREHGLKNTITIQNAIDIQRAQQLSQETIDVHTPFILAAGRLAPQKGFDLLIDAYANSSSKKHVDLIILGKGQEREALQAQINSHGLSSKIQLKGSVDNPFAYYSKASTFVLSSRHEGFPNILIEALACACPAIAFDCPTGPNEIIEHNQNGLLVETENVQALTTAIDELHKDEQLQEKFRRNASQSVQRLEPQKIAAEWLKLKNN</sequence>